<dbReference type="InterPro" id="IPR016166">
    <property type="entry name" value="FAD-bd_PCMH"/>
</dbReference>
<dbReference type="GO" id="GO:0005777">
    <property type="term" value="C:peroxisome"/>
    <property type="evidence" value="ECO:0007669"/>
    <property type="project" value="UniProtKB-SubCell"/>
</dbReference>
<evidence type="ECO:0000256" key="3">
    <source>
        <dbReference type="ARBA" id="ARBA00008000"/>
    </source>
</evidence>
<dbReference type="FunFam" id="3.30.465.10:FF:000001">
    <property type="entry name" value="D-2-hydroxyglutarate dehydrogenase, mitochondrial"/>
    <property type="match status" value="1"/>
</dbReference>
<keyword evidence="6" id="KW-0560">Oxidoreductase</keyword>
<evidence type="ECO:0000256" key="7">
    <source>
        <dbReference type="ARBA" id="ARBA00023140"/>
    </source>
</evidence>
<dbReference type="InterPro" id="IPR036318">
    <property type="entry name" value="FAD-bd_PCMH-like_sf"/>
</dbReference>
<dbReference type="Pfam" id="PF01565">
    <property type="entry name" value="FAD_binding_4"/>
    <property type="match status" value="1"/>
</dbReference>
<evidence type="ECO:0000259" key="12">
    <source>
        <dbReference type="PROSITE" id="PS51387"/>
    </source>
</evidence>
<feature type="domain" description="FAD-binding PCMH-type" evidence="12">
    <location>
        <begin position="57"/>
        <end position="237"/>
    </location>
</feature>
<evidence type="ECO:0000256" key="8">
    <source>
        <dbReference type="ARBA" id="ARBA00039003"/>
    </source>
</evidence>
<proteinExistence type="inferred from homology"/>
<keyword evidence="7" id="KW-0576">Peroxisome</keyword>
<dbReference type="PANTHER" id="PTHR43716:SF1">
    <property type="entry name" value="D-2-HYDROXYGLUTARATE DEHYDROGENASE, MITOCHONDRIAL"/>
    <property type="match status" value="1"/>
</dbReference>
<dbReference type="InterPro" id="IPR016164">
    <property type="entry name" value="FAD-linked_Oxase-like_C"/>
</dbReference>
<comment type="subcellular location">
    <subcellularLocation>
        <location evidence="2">Peroxisome</location>
    </subcellularLocation>
</comment>
<dbReference type="Proteomes" id="UP000728032">
    <property type="component" value="Unassembled WGS sequence"/>
</dbReference>
<gene>
    <name evidence="13" type="ORF">ONB1V03_LOCUS3090</name>
</gene>
<dbReference type="OrthoDB" id="5332616at2759"/>
<evidence type="ECO:0000256" key="11">
    <source>
        <dbReference type="ARBA" id="ARBA00049267"/>
    </source>
</evidence>
<evidence type="ECO:0000256" key="10">
    <source>
        <dbReference type="ARBA" id="ARBA00045410"/>
    </source>
</evidence>
<reference evidence="13" key="1">
    <citation type="submission" date="2020-11" db="EMBL/GenBank/DDBJ databases">
        <authorList>
            <person name="Tran Van P."/>
        </authorList>
    </citation>
    <scope>NUCLEOTIDE SEQUENCE</scope>
</reference>
<dbReference type="EMBL" id="OC915666">
    <property type="protein sequence ID" value="CAD7641415.1"/>
    <property type="molecule type" value="Genomic_DNA"/>
</dbReference>
<keyword evidence="4" id="KW-0285">Flavoprotein</keyword>
<evidence type="ECO:0000256" key="5">
    <source>
        <dbReference type="ARBA" id="ARBA00022827"/>
    </source>
</evidence>
<dbReference type="FunFam" id="3.30.70.2190:FF:000001">
    <property type="entry name" value="D-2-hydroxyglutarate dehydrogenase mitochondrial"/>
    <property type="match status" value="1"/>
</dbReference>
<dbReference type="Gene3D" id="3.30.465.10">
    <property type="match status" value="1"/>
</dbReference>
<protein>
    <recommendedName>
        <fullName evidence="9">D-2-hydroxyglutarate dehydrogenase, mitochondrial</fullName>
        <ecNumber evidence="8">1.1.99.39</ecNumber>
    </recommendedName>
</protein>
<dbReference type="FunFam" id="3.30.70.2740:FF:000002">
    <property type="entry name" value="D-2-hydroxyglutarate dehydrogenase mitochondrial"/>
    <property type="match status" value="1"/>
</dbReference>
<dbReference type="PROSITE" id="PS51387">
    <property type="entry name" value="FAD_PCMH"/>
    <property type="match status" value="1"/>
</dbReference>
<dbReference type="InterPro" id="IPR016171">
    <property type="entry name" value="Vanillyl_alc_oxidase_C-sub2"/>
</dbReference>
<comment type="similarity">
    <text evidence="3">Belongs to the FAD-binding oxidoreductase/transferase type 4 family.</text>
</comment>
<evidence type="ECO:0000256" key="9">
    <source>
        <dbReference type="ARBA" id="ARBA00039639"/>
    </source>
</evidence>
<evidence type="ECO:0000313" key="14">
    <source>
        <dbReference type="Proteomes" id="UP000728032"/>
    </source>
</evidence>
<dbReference type="Gene3D" id="3.30.70.2740">
    <property type="match status" value="1"/>
</dbReference>
<organism evidence="13">
    <name type="scientific">Oppiella nova</name>
    <dbReference type="NCBI Taxonomy" id="334625"/>
    <lineage>
        <taxon>Eukaryota</taxon>
        <taxon>Metazoa</taxon>
        <taxon>Ecdysozoa</taxon>
        <taxon>Arthropoda</taxon>
        <taxon>Chelicerata</taxon>
        <taxon>Arachnida</taxon>
        <taxon>Acari</taxon>
        <taxon>Acariformes</taxon>
        <taxon>Sarcoptiformes</taxon>
        <taxon>Oribatida</taxon>
        <taxon>Brachypylina</taxon>
        <taxon>Oppioidea</taxon>
        <taxon>Oppiidae</taxon>
        <taxon>Oppiella</taxon>
    </lineage>
</organism>
<dbReference type="GO" id="GO:0071949">
    <property type="term" value="F:FAD binding"/>
    <property type="evidence" value="ECO:0007669"/>
    <property type="project" value="InterPro"/>
</dbReference>
<name>A0A7R9QD60_9ACAR</name>
<dbReference type="PANTHER" id="PTHR43716">
    <property type="entry name" value="D-2-HYDROXYGLUTARATE DEHYDROGENASE, MITOCHONDRIAL"/>
    <property type="match status" value="1"/>
</dbReference>
<dbReference type="InterPro" id="IPR051264">
    <property type="entry name" value="FAD-oxidored/transferase_4"/>
</dbReference>
<evidence type="ECO:0000256" key="2">
    <source>
        <dbReference type="ARBA" id="ARBA00004275"/>
    </source>
</evidence>
<evidence type="ECO:0000313" key="13">
    <source>
        <dbReference type="EMBL" id="CAD7641415.1"/>
    </source>
</evidence>
<accession>A0A7R9QD60</accession>
<dbReference type="Gene3D" id="3.30.70.2190">
    <property type="match status" value="1"/>
</dbReference>
<dbReference type="EMBL" id="CAJPVJ010000841">
    <property type="protein sequence ID" value="CAG2163516.1"/>
    <property type="molecule type" value="Genomic_DNA"/>
</dbReference>
<comment type="function">
    <text evidence="10">Catalyzes the oxidation of D-2-hydroxyglutarate (D-2-HG) to alpha-ketoglutarate. Also catalyzes the oxidation of other D-2-hydroxyacids, such as D-malate (D-MAL) and D-lactate (D-LAC). Exhibits high activities towards D-2-HG and D-MAL but a very weak activity towards D-LAC.</text>
</comment>
<dbReference type="GO" id="GO:0005739">
    <property type="term" value="C:mitochondrion"/>
    <property type="evidence" value="ECO:0007669"/>
    <property type="project" value="TreeGrafter"/>
</dbReference>
<dbReference type="Pfam" id="PF02913">
    <property type="entry name" value="FAD-oxidase_C"/>
    <property type="match status" value="1"/>
</dbReference>
<evidence type="ECO:0000256" key="6">
    <source>
        <dbReference type="ARBA" id="ARBA00023002"/>
    </source>
</evidence>
<comment type="cofactor">
    <cofactor evidence="1">
        <name>FAD</name>
        <dbReference type="ChEBI" id="CHEBI:57692"/>
    </cofactor>
</comment>
<comment type="catalytic activity">
    <reaction evidence="11">
        <text>(R)-malate + A = oxaloacetate + AH2</text>
        <dbReference type="Rhea" id="RHEA:67460"/>
        <dbReference type="ChEBI" id="CHEBI:13193"/>
        <dbReference type="ChEBI" id="CHEBI:15588"/>
        <dbReference type="ChEBI" id="CHEBI:16452"/>
        <dbReference type="ChEBI" id="CHEBI:17499"/>
    </reaction>
    <physiologicalReaction direction="left-to-right" evidence="11">
        <dbReference type="Rhea" id="RHEA:67461"/>
    </physiologicalReaction>
</comment>
<dbReference type="InterPro" id="IPR004113">
    <property type="entry name" value="FAD-bd_oxidored_4_C"/>
</dbReference>
<dbReference type="SUPFAM" id="SSF55103">
    <property type="entry name" value="FAD-linked oxidases, C-terminal domain"/>
    <property type="match status" value="1"/>
</dbReference>
<dbReference type="Gene3D" id="1.10.45.10">
    <property type="entry name" value="Vanillyl-alcohol Oxidase, Chain A, domain 4"/>
    <property type="match status" value="1"/>
</dbReference>
<keyword evidence="14" id="KW-1185">Reference proteome</keyword>
<dbReference type="EC" id="1.1.99.39" evidence="8"/>
<dbReference type="InterPro" id="IPR006094">
    <property type="entry name" value="Oxid_FAD_bind_N"/>
</dbReference>
<dbReference type="GO" id="GO:0051990">
    <property type="term" value="F:(R)-2-hydroxyglutarate dehydrogenase activity"/>
    <property type="evidence" value="ECO:0007669"/>
    <property type="project" value="UniProtKB-EC"/>
</dbReference>
<keyword evidence="5" id="KW-0274">FAD</keyword>
<dbReference type="AlphaFoldDB" id="A0A7R9QD60"/>
<sequence>MWGVLHRLYGRTQCVHTLRRCLSSVTAKDLDVFRGIVGNTGVKTEDLDSYNTDWLHTHTGHSEVVLTPKSTQEVSSLMSYLNERSLKCVIQSGNTSLVAGSVPIDKEVVLSMTKMNAIESLDTTSGILVTESGCVLQTLEEYVNEKGFIMPYDLGAKGSCLIGGNLATNAGGLRFIRYGSLHGSVLGVEVVLPNGQVLDLMSSMRKDNTGYDLKQLFIGSEGTLGVITKVSILCPLKLRHQTVALLALRSYDHLLKIYHKVRSQLSEYLTCFEMMDDLSMDAVVTNLEQSHPLSSRSDFYVLFELSANDSEHMESRLSQVIEELMKEELISDGTYASDDNHHRFLKLKSYRERIAEGLLRDGYTYKYDISLPLSVFYEIVEVMRERLKSTNCLRVCGYGHIGDSNLHLNITSKVFDKQIKTSIEPFLYEYISKHKGSISAEHGLGLMKNSYLKFSKPQEAIVLMKEIKKLFDPKNILNPNKVLPNN</sequence>
<evidence type="ECO:0000256" key="1">
    <source>
        <dbReference type="ARBA" id="ARBA00001974"/>
    </source>
</evidence>
<dbReference type="InterPro" id="IPR016169">
    <property type="entry name" value="FAD-bd_PCMH_sub2"/>
</dbReference>
<evidence type="ECO:0000256" key="4">
    <source>
        <dbReference type="ARBA" id="ARBA00022630"/>
    </source>
</evidence>
<dbReference type="FunFam" id="1.10.45.10:FF:000001">
    <property type="entry name" value="D-lactate dehydrogenase mitochondrial"/>
    <property type="match status" value="1"/>
</dbReference>
<dbReference type="SUPFAM" id="SSF56176">
    <property type="entry name" value="FAD-binding/transporter-associated domain-like"/>
    <property type="match status" value="1"/>
</dbReference>